<dbReference type="NCBIfam" id="NF002017">
    <property type="entry name" value="PRK00823.1-2"/>
    <property type="match status" value="1"/>
</dbReference>
<dbReference type="Pfam" id="PF01329">
    <property type="entry name" value="Pterin_4a"/>
    <property type="match status" value="1"/>
</dbReference>
<dbReference type="GO" id="GO:0008124">
    <property type="term" value="F:4-alpha-hydroxytetrahydrobiopterin dehydratase activity"/>
    <property type="evidence" value="ECO:0007669"/>
    <property type="project" value="UniProtKB-EC"/>
</dbReference>
<comment type="caution">
    <text evidence="2">The sequence shown here is derived from an EMBL/GenBank/DDBJ whole genome shotgun (WGS) entry which is preliminary data.</text>
</comment>
<dbReference type="PANTHER" id="PTHR12599:SF0">
    <property type="entry name" value="PTERIN-4-ALPHA-CARBINOLAMINE DEHYDRATASE"/>
    <property type="match status" value="1"/>
</dbReference>
<name>A0ABS6BDC8_9SPHN</name>
<dbReference type="EC" id="4.2.1.96" evidence="1"/>
<dbReference type="NCBIfam" id="NF002018">
    <property type="entry name" value="PRK00823.1-3"/>
    <property type="match status" value="1"/>
</dbReference>
<dbReference type="HAMAP" id="MF_00434">
    <property type="entry name" value="Pterin_4_alpha"/>
    <property type="match status" value="1"/>
</dbReference>
<proteinExistence type="inferred from homology"/>
<reference evidence="2 3" key="1">
    <citation type="submission" date="2021-06" db="EMBL/GenBank/DDBJ databases">
        <title>Sphingomonas sp. XMGL2, whole genome shotgun sequencing project.</title>
        <authorList>
            <person name="Zhao G."/>
            <person name="Shen L."/>
        </authorList>
    </citation>
    <scope>NUCLEOTIDE SEQUENCE [LARGE SCALE GENOMIC DNA]</scope>
    <source>
        <strain evidence="2 3">XMGL2</strain>
    </source>
</reference>
<dbReference type="CDD" id="cd00914">
    <property type="entry name" value="PCD_DCoH_subfamily_b"/>
    <property type="match status" value="1"/>
</dbReference>
<dbReference type="EMBL" id="JAHKRT010000001">
    <property type="protein sequence ID" value="MBU3076318.1"/>
    <property type="molecule type" value="Genomic_DNA"/>
</dbReference>
<sequence>MIRRLDAEERDSFLADLPGWSHEPGRDGIRKSFSFGDFVTAFAFMTRVALLAEKADHHPEWSNVYNRVDILLTTHDAGGLTMRDINLATAIEAAAA</sequence>
<comment type="catalytic activity">
    <reaction evidence="1">
        <text>(4aS,6R)-4a-hydroxy-L-erythro-5,6,7,8-tetrahydrobiopterin = (6R)-L-erythro-6,7-dihydrobiopterin + H2O</text>
        <dbReference type="Rhea" id="RHEA:11920"/>
        <dbReference type="ChEBI" id="CHEBI:15377"/>
        <dbReference type="ChEBI" id="CHEBI:15642"/>
        <dbReference type="ChEBI" id="CHEBI:43120"/>
        <dbReference type="EC" id="4.2.1.96"/>
    </reaction>
</comment>
<protein>
    <recommendedName>
        <fullName evidence="1">Putative pterin-4-alpha-carbinolamine dehydratase</fullName>
        <shortName evidence="1">PHS</shortName>
        <ecNumber evidence="1">4.2.1.96</ecNumber>
    </recommendedName>
    <alternativeName>
        <fullName evidence="1">4-alpha-hydroxy-tetrahydropterin dehydratase</fullName>
    </alternativeName>
    <alternativeName>
        <fullName evidence="1">Pterin carbinolamine dehydratase</fullName>
        <shortName evidence="1">PCD</shortName>
    </alternativeName>
</protein>
<dbReference type="InterPro" id="IPR001533">
    <property type="entry name" value="Pterin_deHydtase"/>
</dbReference>
<dbReference type="Proteomes" id="UP000776276">
    <property type="component" value="Unassembled WGS sequence"/>
</dbReference>
<dbReference type="RefSeq" id="WP_216318284.1">
    <property type="nucleotide sequence ID" value="NZ_JAHKRT010000001.1"/>
</dbReference>
<keyword evidence="1 2" id="KW-0456">Lyase</keyword>
<keyword evidence="3" id="KW-1185">Reference proteome</keyword>
<organism evidence="2 3">
    <name type="scientific">Sphingomonas quercus</name>
    <dbReference type="NCBI Taxonomy" id="2842451"/>
    <lineage>
        <taxon>Bacteria</taxon>
        <taxon>Pseudomonadati</taxon>
        <taxon>Pseudomonadota</taxon>
        <taxon>Alphaproteobacteria</taxon>
        <taxon>Sphingomonadales</taxon>
        <taxon>Sphingomonadaceae</taxon>
        <taxon>Sphingomonas</taxon>
    </lineage>
</organism>
<evidence type="ECO:0000313" key="3">
    <source>
        <dbReference type="Proteomes" id="UP000776276"/>
    </source>
</evidence>
<comment type="similarity">
    <text evidence="1">Belongs to the pterin-4-alpha-carbinolamine dehydratase family.</text>
</comment>
<evidence type="ECO:0000313" key="2">
    <source>
        <dbReference type="EMBL" id="MBU3076318.1"/>
    </source>
</evidence>
<dbReference type="PANTHER" id="PTHR12599">
    <property type="entry name" value="PTERIN-4-ALPHA-CARBINOLAMINE DEHYDRATASE"/>
    <property type="match status" value="1"/>
</dbReference>
<gene>
    <name evidence="2" type="ORF">KOF26_00440</name>
</gene>
<evidence type="ECO:0000256" key="1">
    <source>
        <dbReference type="HAMAP-Rule" id="MF_00434"/>
    </source>
</evidence>
<accession>A0ABS6BDC8</accession>